<dbReference type="InterPro" id="IPR010071">
    <property type="entry name" value="AA_adenyl_dom"/>
</dbReference>
<evidence type="ECO:0000259" key="1">
    <source>
        <dbReference type="Pfam" id="PF00501"/>
    </source>
</evidence>
<dbReference type="InterPro" id="IPR042099">
    <property type="entry name" value="ANL_N_sf"/>
</dbReference>
<dbReference type="EMBL" id="LGUT01000640">
    <property type="protein sequence ID" value="KOG90602.1"/>
    <property type="molecule type" value="Genomic_DNA"/>
</dbReference>
<comment type="caution">
    <text evidence="2">The sequence shown here is derived from an EMBL/GenBank/DDBJ whole genome shotgun (WGS) entry which is preliminary data.</text>
</comment>
<dbReference type="PANTHER" id="PTHR45527:SF1">
    <property type="entry name" value="FATTY ACID SYNTHASE"/>
    <property type="match status" value="1"/>
</dbReference>
<evidence type="ECO:0000313" key="3">
    <source>
        <dbReference type="Proteomes" id="UP000037020"/>
    </source>
</evidence>
<reference evidence="2 3" key="1">
    <citation type="submission" date="2015-07" db="EMBL/GenBank/DDBJ databases">
        <authorList>
            <person name="Ju K.-S."/>
            <person name="Doroghazi J.R."/>
            <person name="Metcalf W.W."/>
        </authorList>
    </citation>
    <scope>NUCLEOTIDE SEQUENCE [LARGE SCALE GENOMIC DNA]</scope>
    <source>
        <strain evidence="2 3">NRRL B-3589</strain>
    </source>
</reference>
<feature type="non-terminal residue" evidence="2">
    <location>
        <position position="423"/>
    </location>
</feature>
<dbReference type="Gene3D" id="3.30.300.30">
    <property type="match status" value="1"/>
</dbReference>
<dbReference type="NCBIfam" id="TIGR01733">
    <property type="entry name" value="AA-adenyl-dom"/>
    <property type="match status" value="1"/>
</dbReference>
<feature type="domain" description="AMP-dependent synthetase/ligase" evidence="1">
    <location>
        <begin position="2"/>
        <end position="352"/>
    </location>
</feature>
<keyword evidence="2" id="KW-0436">Ligase</keyword>
<keyword evidence="3" id="KW-1185">Reference proteome</keyword>
<organism evidence="2 3">
    <name type="scientific">Streptomyces varsoviensis</name>
    <dbReference type="NCBI Taxonomy" id="67373"/>
    <lineage>
        <taxon>Bacteria</taxon>
        <taxon>Bacillati</taxon>
        <taxon>Actinomycetota</taxon>
        <taxon>Actinomycetes</taxon>
        <taxon>Kitasatosporales</taxon>
        <taxon>Streptomycetaceae</taxon>
        <taxon>Streptomyces</taxon>
    </lineage>
</organism>
<dbReference type="InterPro" id="IPR000873">
    <property type="entry name" value="AMP-dep_synth/lig_dom"/>
</dbReference>
<dbReference type="Pfam" id="PF00501">
    <property type="entry name" value="AMP-binding"/>
    <property type="match status" value="1"/>
</dbReference>
<dbReference type="InterPro" id="IPR020459">
    <property type="entry name" value="AMP-binding"/>
</dbReference>
<dbReference type="Gene3D" id="3.40.50.12780">
    <property type="entry name" value="N-terminal domain of ligase-like"/>
    <property type="match status" value="1"/>
</dbReference>
<dbReference type="PANTHER" id="PTHR45527">
    <property type="entry name" value="NONRIBOSOMAL PEPTIDE SYNTHETASE"/>
    <property type="match status" value="1"/>
</dbReference>
<proteinExistence type="predicted"/>
<evidence type="ECO:0000313" key="2">
    <source>
        <dbReference type="EMBL" id="KOG90602.1"/>
    </source>
</evidence>
<gene>
    <name evidence="2" type="ORF">ADK38_07780</name>
</gene>
<protein>
    <submittedName>
        <fullName evidence="2">Prolyl-AMP ligase</fullName>
    </submittedName>
</protein>
<dbReference type="Proteomes" id="UP000037020">
    <property type="component" value="Unassembled WGS sequence"/>
</dbReference>
<sequence>MRSARRTPDALAVDDLSGGVSYRELDLLADAFAAALHAAGVTPGDRVVIWSGKDIDSVALMQAALRIGAVYVPVSAANPLARLVQITRDCRPALVVADADGLRRAATENWPRGDDEPSMVGATELLAAPAPSAPPIHHGTPDDVAYVLYTSGSTGVPKGVAISHRNALAFVTWAAAETGLRAADRLANHAPFNFDLSVFDLYAAFLVGASVHLVPPGMAYAPGLLTELLESRRITVWYSVPSVLVLMLHQGGLLDGAPPPALRVCAFAGEPFPLADALRLRAAWPDVRLFNWYGPTETNVCTSYEITADDLGRISPLPIGAPCAGADVWLEPRDGPEGEITVAGPTVMTGYWGAVPHTGPYRTGDIGRYDARGNLEYVGRRDHLVKVRGHRVELGEIEAALDAHEAIGTAAVVVIGSGLKARI</sequence>
<dbReference type="GO" id="GO:0016874">
    <property type="term" value="F:ligase activity"/>
    <property type="evidence" value="ECO:0007669"/>
    <property type="project" value="UniProtKB-KW"/>
</dbReference>
<dbReference type="InterPro" id="IPR045851">
    <property type="entry name" value="AMP-bd_C_sf"/>
</dbReference>
<dbReference type="PRINTS" id="PR00154">
    <property type="entry name" value="AMPBINDING"/>
</dbReference>
<dbReference type="PROSITE" id="PS00455">
    <property type="entry name" value="AMP_BINDING"/>
    <property type="match status" value="1"/>
</dbReference>
<name>A0ABR5JAX2_9ACTN</name>
<dbReference type="InterPro" id="IPR020845">
    <property type="entry name" value="AMP-binding_CS"/>
</dbReference>
<dbReference type="SUPFAM" id="SSF56801">
    <property type="entry name" value="Acetyl-CoA synthetase-like"/>
    <property type="match status" value="1"/>
</dbReference>
<accession>A0ABR5JAX2</accession>